<evidence type="ECO:0000313" key="7">
    <source>
        <dbReference type="Proteomes" id="UP000681967"/>
    </source>
</evidence>
<evidence type="ECO:0000256" key="2">
    <source>
        <dbReference type="ARBA" id="ARBA00022737"/>
    </source>
</evidence>
<proteinExistence type="predicted"/>
<keyword evidence="2" id="KW-0677">Repeat</keyword>
<dbReference type="PROSITE" id="PS51450">
    <property type="entry name" value="LRR"/>
    <property type="match status" value="3"/>
</dbReference>
<dbReference type="Proteomes" id="UP000681720">
    <property type="component" value="Unassembled WGS sequence"/>
</dbReference>
<evidence type="ECO:0000256" key="3">
    <source>
        <dbReference type="SAM" id="SignalP"/>
    </source>
</evidence>
<protein>
    <submittedName>
        <fullName evidence="4">Uncharacterized protein</fullName>
    </submittedName>
</protein>
<dbReference type="SUPFAM" id="SSF52058">
    <property type="entry name" value="L domain-like"/>
    <property type="match status" value="1"/>
</dbReference>
<reference evidence="4" key="1">
    <citation type="submission" date="2021-02" db="EMBL/GenBank/DDBJ databases">
        <authorList>
            <person name="Nowell W R."/>
        </authorList>
    </citation>
    <scope>NUCLEOTIDE SEQUENCE</scope>
</reference>
<dbReference type="Proteomes" id="UP000676336">
    <property type="component" value="Unassembled WGS sequence"/>
</dbReference>
<dbReference type="InterPro" id="IPR003591">
    <property type="entry name" value="Leu-rich_rpt_typical-subtyp"/>
</dbReference>
<accession>A0A8S2KDA7</accession>
<dbReference type="InterPro" id="IPR032675">
    <property type="entry name" value="LRR_dom_sf"/>
</dbReference>
<sequence>MHVLRFILFTFALLVDRIETINFNPQLRYGECLATVDCSWFKSDLDVINLLPFNWSPGYSQYTLDSEDHVITLSIVREKIIPLITYCLENLNSLYVNSSSIDRLPREIGFLSNLDSINLHNNENLTQVTDEIGKLSAVRRLHISNSKKLMHLPADINKLSNLRELSVTSCSLEDVPSSVGNLQNLESLDFSGNRLAGLPNNLGSLNSVRSLKLNFNPIISSLQEIAAFGNLRSLYLVGCGLKEIPLAITNMTMLEIIDIGANELSSVHNNIRKMTNLRWLYMGGNRFTSIPTELALLENLTILYMDGNNLNDINAVGSLKQIRYLYFYRNQITSVPSDIGNLNKTLEKDESIILKAFFMKLLLLILELLFLLPWITNKSYSTAIRNNDELAEGMCSIWGDLHILMLPQVPNGHRPELWCRTEGEHLLYQNDYVRFSISITKIPFWKEQFTFMFFHGGVPFCIYDSCGQSCNNSKIKITTMSSTTYLTYSIASLRVVIIRYNNEPSYDIQLVQSNFTIIRQSKGLCVYSSEICEIETSNSLLAHNRLTLYVTNPTVEHYFVNEHASEICNYYRQSAHHLVAQLNLPSISQTIEDISMISCINDLESTGDRRVNMHTSGL</sequence>
<evidence type="ECO:0000313" key="5">
    <source>
        <dbReference type="EMBL" id="CAF3848618.1"/>
    </source>
</evidence>
<organism evidence="4 7">
    <name type="scientific">Rotaria magnacalcarata</name>
    <dbReference type="NCBI Taxonomy" id="392030"/>
    <lineage>
        <taxon>Eukaryota</taxon>
        <taxon>Metazoa</taxon>
        <taxon>Spiralia</taxon>
        <taxon>Gnathifera</taxon>
        <taxon>Rotifera</taxon>
        <taxon>Eurotatoria</taxon>
        <taxon>Bdelloidea</taxon>
        <taxon>Philodinida</taxon>
        <taxon>Philodinidae</taxon>
        <taxon>Rotaria</taxon>
    </lineage>
</organism>
<dbReference type="PANTHER" id="PTHR48051">
    <property type="match status" value="1"/>
</dbReference>
<dbReference type="Pfam" id="PF13855">
    <property type="entry name" value="LRR_8"/>
    <property type="match status" value="1"/>
</dbReference>
<dbReference type="InterPro" id="IPR050216">
    <property type="entry name" value="LRR_domain-containing"/>
</dbReference>
<name>A0A8S2KDA7_9BILA</name>
<keyword evidence="1" id="KW-0433">Leucine-rich repeat</keyword>
<dbReference type="Gene3D" id="3.80.10.10">
    <property type="entry name" value="Ribonuclease Inhibitor"/>
    <property type="match status" value="1"/>
</dbReference>
<keyword evidence="3" id="KW-0732">Signal</keyword>
<evidence type="ECO:0000313" key="6">
    <source>
        <dbReference type="EMBL" id="CAF3875608.1"/>
    </source>
</evidence>
<dbReference type="AlphaFoldDB" id="A0A8S2KDA7"/>
<dbReference type="SMART" id="SM00369">
    <property type="entry name" value="LRR_TYP"/>
    <property type="match status" value="8"/>
</dbReference>
<feature type="chain" id="PRO_5036273657" evidence="3">
    <location>
        <begin position="21"/>
        <end position="618"/>
    </location>
</feature>
<evidence type="ECO:0000256" key="1">
    <source>
        <dbReference type="ARBA" id="ARBA00022614"/>
    </source>
</evidence>
<dbReference type="InterPro" id="IPR001611">
    <property type="entry name" value="Leu-rich_rpt"/>
</dbReference>
<dbReference type="Proteomes" id="UP000681967">
    <property type="component" value="Unassembled WGS sequence"/>
</dbReference>
<feature type="signal peptide" evidence="3">
    <location>
        <begin position="1"/>
        <end position="20"/>
    </location>
</feature>
<dbReference type="PANTHER" id="PTHR48051:SF46">
    <property type="entry name" value="LEUCINE RICH REPEAT-CONTAINING DOMAIN PROTEIN"/>
    <property type="match status" value="1"/>
</dbReference>
<evidence type="ECO:0000313" key="4">
    <source>
        <dbReference type="EMBL" id="CAF3846403.1"/>
    </source>
</evidence>
<dbReference type="GO" id="GO:0005737">
    <property type="term" value="C:cytoplasm"/>
    <property type="evidence" value="ECO:0007669"/>
    <property type="project" value="TreeGrafter"/>
</dbReference>
<dbReference type="EMBL" id="CAJOBH010001291">
    <property type="protein sequence ID" value="CAF3846403.1"/>
    <property type="molecule type" value="Genomic_DNA"/>
</dbReference>
<gene>
    <name evidence="4" type="ORF">BYL167_LOCUS5599</name>
    <name evidence="5" type="ORF">GIL414_LOCUS3832</name>
    <name evidence="6" type="ORF">SMN809_LOCUS5333</name>
</gene>
<dbReference type="EMBL" id="CAJOBJ010000872">
    <property type="protein sequence ID" value="CAF3848618.1"/>
    <property type="molecule type" value="Genomic_DNA"/>
</dbReference>
<dbReference type="EMBL" id="CAJOBI010001332">
    <property type="protein sequence ID" value="CAF3875608.1"/>
    <property type="molecule type" value="Genomic_DNA"/>
</dbReference>
<comment type="caution">
    <text evidence="4">The sequence shown here is derived from an EMBL/GenBank/DDBJ whole genome shotgun (WGS) entry which is preliminary data.</text>
</comment>